<evidence type="ECO:0000256" key="13">
    <source>
        <dbReference type="ARBA" id="ARBA00023125"/>
    </source>
</evidence>
<dbReference type="PANTHER" id="PTHR10322">
    <property type="entry name" value="DNA POLYMERASE CATALYTIC SUBUNIT"/>
    <property type="match status" value="1"/>
</dbReference>
<keyword evidence="4" id="KW-1048">Host nucleus</keyword>
<dbReference type="InterPro" id="IPR006172">
    <property type="entry name" value="DNA-dir_DNA_pol_B"/>
</dbReference>
<dbReference type="GO" id="GO:0004523">
    <property type="term" value="F:RNA-DNA hybrid ribonuclease activity"/>
    <property type="evidence" value="ECO:0007669"/>
    <property type="project" value="UniProtKB-EC"/>
</dbReference>
<dbReference type="InterPro" id="IPR043502">
    <property type="entry name" value="DNA/RNA_pol_sf"/>
</dbReference>
<name>A0A2H4V7R6_9ALPH</name>
<evidence type="ECO:0000256" key="8">
    <source>
        <dbReference type="ARBA" id="ARBA00022722"/>
    </source>
</evidence>
<dbReference type="Pfam" id="PF11590">
    <property type="entry name" value="DNAPolymera_Pol"/>
    <property type="match status" value="1"/>
</dbReference>
<dbReference type="InterPro" id="IPR042087">
    <property type="entry name" value="DNA_pol_B_thumb"/>
</dbReference>
<evidence type="ECO:0000256" key="11">
    <source>
        <dbReference type="ARBA" id="ARBA00022932"/>
    </source>
</evidence>
<evidence type="ECO:0000256" key="9">
    <source>
        <dbReference type="ARBA" id="ARBA00022759"/>
    </source>
</evidence>
<feature type="domain" description="DNA polymerase catalytic subunit Pol C-terminal" evidence="20">
    <location>
        <begin position="1174"/>
        <end position="1214"/>
    </location>
</feature>
<dbReference type="InterPro" id="IPR006133">
    <property type="entry name" value="DNA-dir_DNA_pol_B_exonuc"/>
</dbReference>
<evidence type="ECO:0000256" key="10">
    <source>
        <dbReference type="ARBA" id="ARBA00022801"/>
    </source>
</evidence>
<dbReference type="GO" id="GO:0006261">
    <property type="term" value="P:DNA-templated DNA replication"/>
    <property type="evidence" value="ECO:0007669"/>
    <property type="project" value="TreeGrafter"/>
</dbReference>
<comment type="catalytic activity">
    <reaction evidence="16 17">
        <text>DNA(n) + a 2'-deoxyribonucleoside 5'-triphosphate = DNA(n+1) + diphosphate</text>
        <dbReference type="Rhea" id="RHEA:22508"/>
        <dbReference type="Rhea" id="RHEA-COMP:17339"/>
        <dbReference type="Rhea" id="RHEA-COMP:17340"/>
        <dbReference type="ChEBI" id="CHEBI:33019"/>
        <dbReference type="ChEBI" id="CHEBI:61560"/>
        <dbReference type="ChEBI" id="CHEBI:173112"/>
        <dbReference type="EC" id="2.7.7.7"/>
    </reaction>
</comment>
<dbReference type="GO" id="GO:0003887">
    <property type="term" value="F:DNA-directed DNA polymerase activity"/>
    <property type="evidence" value="ECO:0007669"/>
    <property type="project" value="UniProtKB-KW"/>
</dbReference>
<evidence type="ECO:0000256" key="15">
    <source>
        <dbReference type="ARBA" id="ARBA00025601"/>
    </source>
</evidence>
<keyword evidence="6 17" id="KW-0548">Nucleotidyltransferase</keyword>
<accession>A0A2H4V7R6</accession>
<keyword evidence="9" id="KW-0255">Endonuclease</keyword>
<dbReference type="InterPro" id="IPR012337">
    <property type="entry name" value="RNaseH-like_sf"/>
</dbReference>
<evidence type="ECO:0000256" key="17">
    <source>
        <dbReference type="RuleBase" id="RU000442"/>
    </source>
</evidence>
<dbReference type="GO" id="GO:0000166">
    <property type="term" value="F:nucleotide binding"/>
    <property type="evidence" value="ECO:0007669"/>
    <property type="project" value="InterPro"/>
</dbReference>
<keyword evidence="11 17" id="KW-0239">DNA-directed DNA polymerase</keyword>
<dbReference type="Pfam" id="PF00136">
    <property type="entry name" value="DNA_pol_B"/>
    <property type="match status" value="1"/>
</dbReference>
<comment type="similarity">
    <text evidence="3 17">Belongs to the DNA polymerase type-B family.</text>
</comment>
<dbReference type="Gene3D" id="1.10.132.60">
    <property type="entry name" value="DNA polymerase family B, C-terminal domain"/>
    <property type="match status" value="1"/>
</dbReference>
<evidence type="ECO:0000256" key="14">
    <source>
        <dbReference type="ARBA" id="ARBA00023268"/>
    </source>
</evidence>
<comment type="subcellular location">
    <subcellularLocation>
        <location evidence="2">Host nucleus</location>
    </subcellularLocation>
</comment>
<dbReference type="Pfam" id="PF03104">
    <property type="entry name" value="DNA_pol_B_exo1"/>
    <property type="match status" value="1"/>
</dbReference>
<dbReference type="EMBL" id="MF431494">
    <property type="protein sequence ID" value="AUB51029.1"/>
    <property type="molecule type" value="Genomic_DNA"/>
</dbReference>
<evidence type="ECO:0000256" key="3">
    <source>
        <dbReference type="ARBA" id="ARBA00005755"/>
    </source>
</evidence>
<dbReference type="SMART" id="SM00486">
    <property type="entry name" value="POLBc"/>
    <property type="match status" value="1"/>
</dbReference>
<comment type="function">
    <text evidence="15">Replicates viral genomic DNA. The replication complex is composed of six viral proteins: the DNA polymerase, processivity factor, primase, primase-associated factor, helicase, and ssDNA-binding protein. Additionally, the polymerase contains an intrinsic ribonuclease H (RNase H) activity that specifically degrades RNA/DNA heteroduplexes or duplex DNA substrates in the 5' to 3' direction. Therefore, it can catalyze the excision of the RNA primers that initiate the synthesis of Okazaki fragments at a replication fork during viral DNA replication.</text>
</comment>
<evidence type="ECO:0000313" key="21">
    <source>
        <dbReference type="EMBL" id="AUB51029.1"/>
    </source>
</evidence>
<gene>
    <name evidence="21" type="primary">MDV043</name>
</gene>
<evidence type="ECO:0000256" key="4">
    <source>
        <dbReference type="ARBA" id="ARBA00022562"/>
    </source>
</evidence>
<proteinExistence type="inferred from homology"/>
<feature type="domain" description="DNA-directed DNA polymerase family B exonuclease" evidence="19">
    <location>
        <begin position="282"/>
        <end position="533"/>
    </location>
</feature>
<dbReference type="InterPro" id="IPR050240">
    <property type="entry name" value="DNA_pol_type-B"/>
</dbReference>
<organism evidence="21">
    <name type="scientific">Gallid alphaherpesvirus 2</name>
    <dbReference type="NCBI Taxonomy" id="10390"/>
    <lineage>
        <taxon>Viruses</taxon>
        <taxon>Duplodnaviria</taxon>
        <taxon>Heunggongvirae</taxon>
        <taxon>Peploviricota</taxon>
        <taxon>Herviviricetes</taxon>
        <taxon>Herpesvirales</taxon>
        <taxon>Orthoherpesviridae</taxon>
        <taxon>Alphaherpesvirinae</taxon>
        <taxon>Mardivirus</taxon>
        <taxon>Mardivirus gallidalpha2</taxon>
    </lineage>
</organism>
<dbReference type="PROSITE" id="PS00116">
    <property type="entry name" value="DNA_POLYMERASE_B"/>
    <property type="match status" value="1"/>
</dbReference>
<dbReference type="InterPro" id="IPR023211">
    <property type="entry name" value="DNA_pol_palm_dom_sf"/>
</dbReference>
<dbReference type="GO" id="GO:0042025">
    <property type="term" value="C:host cell nucleus"/>
    <property type="evidence" value="ECO:0007669"/>
    <property type="project" value="UniProtKB-SubCell"/>
</dbReference>
<keyword evidence="14" id="KW-0511">Multifunctional enzyme</keyword>
<dbReference type="Gene3D" id="3.30.342.10">
    <property type="entry name" value="DNA Polymerase, chain B, domain 1"/>
    <property type="match status" value="1"/>
</dbReference>
<keyword evidence="8" id="KW-0540">Nuclease</keyword>
<keyword evidence="13 17" id="KW-0238">DNA-binding</keyword>
<reference evidence="21" key="1">
    <citation type="journal article" date="2017" name="Evol. Appl.">
        <title>A phylogenomic analysis of Marek's disease virus reveals independent paths to virulence in Eurasia and North America.</title>
        <authorList>
            <person name="Trimpert J."/>
            <person name="Groenke N."/>
            <person name="Jenckel M."/>
            <person name="He S."/>
            <person name="Kunec D."/>
            <person name="Szpara M.L."/>
            <person name="Spatz S.J."/>
            <person name="Osterrieder N."/>
            <person name="McMahon D.P."/>
        </authorList>
    </citation>
    <scope>NUCLEOTIDE SEQUENCE</scope>
    <source>
        <strain evidence="21">EU-1</strain>
    </source>
</reference>
<protein>
    <recommendedName>
        <fullName evidence="17">DNA polymerase</fullName>
        <ecNumber evidence="17">2.7.7.7</ecNumber>
    </recommendedName>
</protein>
<evidence type="ECO:0000259" key="20">
    <source>
        <dbReference type="Pfam" id="PF11590"/>
    </source>
</evidence>
<evidence type="ECO:0000256" key="12">
    <source>
        <dbReference type="ARBA" id="ARBA00023109"/>
    </source>
</evidence>
<keyword evidence="10" id="KW-0378">Hydrolase</keyword>
<dbReference type="Gene3D" id="3.90.1600.10">
    <property type="entry name" value="Palm domain of DNA polymerase"/>
    <property type="match status" value="1"/>
</dbReference>
<keyword evidence="12" id="KW-1194">Viral DNA replication</keyword>
<dbReference type="InterPro" id="IPR021639">
    <property type="entry name" value="DNAPolymera_Pol_C"/>
</dbReference>
<dbReference type="InterPro" id="IPR006134">
    <property type="entry name" value="DNA-dir_DNA_pol_B_multi_dom"/>
</dbReference>
<evidence type="ECO:0000256" key="1">
    <source>
        <dbReference type="ARBA" id="ARBA00000077"/>
    </source>
</evidence>
<dbReference type="EC" id="2.7.7.7" evidence="17"/>
<feature type="domain" description="DNA-directed DNA polymerase family B multifunctional" evidence="18">
    <location>
        <begin position="598"/>
        <end position="1149"/>
    </location>
</feature>
<evidence type="ECO:0000259" key="18">
    <source>
        <dbReference type="Pfam" id="PF00136"/>
    </source>
</evidence>
<dbReference type="InterPro" id="IPR036397">
    <property type="entry name" value="RNaseH_sf"/>
</dbReference>
<dbReference type="PANTHER" id="PTHR10322:SF23">
    <property type="entry name" value="DNA POLYMERASE DELTA CATALYTIC SUBUNIT"/>
    <property type="match status" value="1"/>
</dbReference>
<evidence type="ECO:0000256" key="6">
    <source>
        <dbReference type="ARBA" id="ARBA00022695"/>
    </source>
</evidence>
<keyword evidence="5 17" id="KW-0808">Transferase</keyword>
<dbReference type="SUPFAM" id="SSF53098">
    <property type="entry name" value="Ribonuclease H-like"/>
    <property type="match status" value="1"/>
</dbReference>
<keyword evidence="7 17" id="KW-0235">DNA replication</keyword>
<evidence type="ECO:0000256" key="7">
    <source>
        <dbReference type="ARBA" id="ARBA00022705"/>
    </source>
</evidence>
<dbReference type="SUPFAM" id="SSF56672">
    <property type="entry name" value="DNA/RNA polymerases"/>
    <property type="match status" value="1"/>
</dbReference>
<evidence type="ECO:0000259" key="19">
    <source>
        <dbReference type="Pfam" id="PF03104"/>
    </source>
</evidence>
<dbReference type="Gene3D" id="3.30.420.10">
    <property type="entry name" value="Ribonuclease H-like superfamily/Ribonuclease H"/>
    <property type="match status" value="1"/>
</dbReference>
<evidence type="ECO:0000256" key="5">
    <source>
        <dbReference type="ARBA" id="ARBA00022679"/>
    </source>
</evidence>
<dbReference type="InterPro" id="IPR017964">
    <property type="entry name" value="DNA-dir_DNA_pol_B_CS"/>
</dbReference>
<evidence type="ECO:0000256" key="2">
    <source>
        <dbReference type="ARBA" id="ARBA00004147"/>
    </source>
</evidence>
<dbReference type="GO" id="GO:0003677">
    <property type="term" value="F:DNA binding"/>
    <property type="evidence" value="ECO:0007669"/>
    <property type="project" value="UniProtKB-KW"/>
</dbReference>
<evidence type="ECO:0000256" key="16">
    <source>
        <dbReference type="ARBA" id="ARBA00049244"/>
    </source>
</evidence>
<sequence length="1220" mass="138446">MSVDGTKTFFNPYIGARKRSLEARNGLSFSTGQNYDEKNNRRDRNSITYVTTIDEFKYIAPKCLDDKDVKQKGTHIGKLKRSPVLYKNGEEYVFLNFEDCEDVWPRRCSIWNNRSFLPADFDPRFSRFHVYDMIETVEFASAAIDRDKNRFLELLRPMGTIVTMMGITECGKRVAVHVYGIKPYFYMRKVDTDTICGSRCPRELAEKLANVVRSSVNEVANAKRFCTPVTRTVSADCFEVDVVQRKDIYYYGTGHDEFYRVKSQSGKFITLLCDNFYPSIIKYEGNIDAITRMVLDNNGFSTFGWYSFKVGNNGEKVQVRAPCHHCTSCDIEINCTVDNLIGYPEDDAWPDYKLLCFDIECKSGGVNECAFPCATNEEDVVIQISCLLYSINTKQLEHALLFALGACDLPQTFKETFQSSYNILPIVLEFDSEFELLLAFMTFIKQYAPEFVTGYNIVNFDWAFIVTKLTTVYNMRLDGYGVVNQKGMFKVWDAGTNRFQKKGKFKATGMITLDMYSIATEKLKLQSYKLDVVAEAALGERKKELSYKEIPSHFAAGPEKRGIIGEYCLQDSLLVGKLFFKYIPHLELSAIAKLAGILLSKAIFDGQQIRVYTCLLRLARSHGFILPEKNKKFAETVSLTCEEDQTEICEHDSPQEPIHNIKQSSLCHSNSGRTIGYQGAKVLDPISGFHVDPVMVFDFASLYPSIIQAHNLCFTTLVHDDTNLSNLRPQDDYLEINVQGKLLRFVKPHIRESLLASLLKDWLAMRKAIRAKIPESCDEIAVLLDKQQAAIKVVCNSVYGFCGVSNGLLPCIDVAATVTTIGRNMLLTVRDYIHKQWGTRDALLREFPNLSNFMRPEDYSVSVIYGDTDSVFIKFKGVDIHGLVTTGDDMAKRVSSDLFPKPIKLECEKTFNKLLLITKKKYMGTIHGGRMLMKGVDIVRKNNCRFINTYAKKLSDLLFLDDTVAKAAATVAEKPPSFWATSPLPEGLNSFGGVLAEAYTRMMINNITEVEDFAMSAELSRPPDAYTNKRIPHLTVYYKLAMRSEQLPVVKDRISYVIAAATPEVVRDSARVAEFRGELDLCHQNSNTSCPGDSVMTNKETYVRHSPRNKLLISDMAEDPKYLLANNIPLNTDYYLSHLLGTLCVTFKALFGNDVKITETVLRRFIPETFTEDCSYTERVSSEMFTTIRSGIGLQVNEEEETRRKLNIAFRILTATPHRY</sequence>
<dbReference type="PRINTS" id="PR00106">
    <property type="entry name" value="DNAPOLB"/>
</dbReference>
<dbReference type="Gene3D" id="1.10.287.690">
    <property type="entry name" value="Helix hairpin bin"/>
    <property type="match status" value="1"/>
</dbReference>
<dbReference type="GO" id="GO:0039693">
    <property type="term" value="P:viral DNA genome replication"/>
    <property type="evidence" value="ECO:0007669"/>
    <property type="project" value="UniProtKB-KW"/>
</dbReference>
<comment type="catalytic activity">
    <reaction evidence="1">
        <text>Endonucleolytic cleavage to 5'-phosphomonoester.</text>
        <dbReference type="EC" id="3.1.26.4"/>
    </reaction>
</comment>